<dbReference type="InterPro" id="IPR003838">
    <property type="entry name" value="ABC3_permease_C"/>
</dbReference>
<dbReference type="EMBL" id="JAUJEB010000010">
    <property type="protein sequence ID" value="MDN5216685.1"/>
    <property type="molecule type" value="Genomic_DNA"/>
</dbReference>
<accession>A0ABT8LFW3</accession>
<evidence type="ECO:0000256" key="1">
    <source>
        <dbReference type="ARBA" id="ARBA00004651"/>
    </source>
</evidence>
<dbReference type="InterPro" id="IPR025857">
    <property type="entry name" value="MacB_PCD"/>
</dbReference>
<feature type="transmembrane region" description="Helical" evidence="6">
    <location>
        <begin position="377"/>
        <end position="406"/>
    </location>
</feature>
<proteinExistence type="predicted"/>
<evidence type="ECO:0000259" key="8">
    <source>
        <dbReference type="Pfam" id="PF12704"/>
    </source>
</evidence>
<keyword evidence="2" id="KW-1003">Cell membrane</keyword>
<dbReference type="Proteomes" id="UP001172083">
    <property type="component" value="Unassembled WGS sequence"/>
</dbReference>
<evidence type="ECO:0000256" key="3">
    <source>
        <dbReference type="ARBA" id="ARBA00022692"/>
    </source>
</evidence>
<feature type="domain" description="MacB-like periplasmic core" evidence="8">
    <location>
        <begin position="20"/>
        <end position="238"/>
    </location>
</feature>
<dbReference type="PANTHER" id="PTHR30572">
    <property type="entry name" value="MEMBRANE COMPONENT OF TRANSPORTER-RELATED"/>
    <property type="match status" value="1"/>
</dbReference>
<dbReference type="InterPro" id="IPR050250">
    <property type="entry name" value="Macrolide_Exporter_MacB"/>
</dbReference>
<comment type="subcellular location">
    <subcellularLocation>
        <location evidence="1">Cell membrane</location>
        <topology evidence="1">Multi-pass membrane protein</topology>
    </subcellularLocation>
</comment>
<feature type="transmembrane region" description="Helical" evidence="6">
    <location>
        <begin position="671"/>
        <end position="693"/>
    </location>
</feature>
<keyword evidence="5 6" id="KW-0472">Membrane</keyword>
<organism evidence="9 10">
    <name type="scientific">Agaribacillus aureus</name>
    <dbReference type="NCBI Taxonomy" id="3051825"/>
    <lineage>
        <taxon>Bacteria</taxon>
        <taxon>Pseudomonadati</taxon>
        <taxon>Bacteroidota</taxon>
        <taxon>Cytophagia</taxon>
        <taxon>Cytophagales</taxon>
        <taxon>Splendidivirgaceae</taxon>
        <taxon>Agaribacillus</taxon>
    </lineage>
</organism>
<feature type="transmembrane region" description="Helical" evidence="6">
    <location>
        <begin position="752"/>
        <end position="772"/>
    </location>
</feature>
<dbReference type="Pfam" id="PF02687">
    <property type="entry name" value="FtsX"/>
    <property type="match status" value="2"/>
</dbReference>
<keyword evidence="4 6" id="KW-1133">Transmembrane helix</keyword>
<feature type="transmembrane region" description="Helical" evidence="6">
    <location>
        <begin position="427"/>
        <end position="447"/>
    </location>
</feature>
<evidence type="ECO:0000256" key="4">
    <source>
        <dbReference type="ARBA" id="ARBA00022989"/>
    </source>
</evidence>
<feature type="transmembrane region" description="Helical" evidence="6">
    <location>
        <begin position="334"/>
        <end position="357"/>
    </location>
</feature>
<feature type="domain" description="ABC3 transporter permease C-terminal" evidence="7">
    <location>
        <begin position="289"/>
        <end position="401"/>
    </location>
</feature>
<feature type="transmembrane region" description="Helical" evidence="6">
    <location>
        <begin position="21"/>
        <end position="41"/>
    </location>
</feature>
<keyword evidence="3 6" id="KW-0812">Transmembrane</keyword>
<evidence type="ECO:0000313" key="9">
    <source>
        <dbReference type="EMBL" id="MDN5216685.1"/>
    </source>
</evidence>
<feature type="transmembrane region" description="Helical" evidence="6">
    <location>
        <begin position="286"/>
        <end position="306"/>
    </location>
</feature>
<feature type="domain" description="ABC3 transporter permease C-terminal" evidence="7">
    <location>
        <begin position="671"/>
        <end position="784"/>
    </location>
</feature>
<evidence type="ECO:0000256" key="6">
    <source>
        <dbReference type="SAM" id="Phobius"/>
    </source>
</evidence>
<evidence type="ECO:0000256" key="2">
    <source>
        <dbReference type="ARBA" id="ARBA00022475"/>
    </source>
</evidence>
<evidence type="ECO:0000259" key="7">
    <source>
        <dbReference type="Pfam" id="PF02687"/>
    </source>
</evidence>
<evidence type="ECO:0000256" key="5">
    <source>
        <dbReference type="ARBA" id="ARBA00023136"/>
    </source>
</evidence>
<dbReference type="RefSeq" id="WP_346762023.1">
    <property type="nucleotide sequence ID" value="NZ_JAUJEB010000010.1"/>
</dbReference>
<dbReference type="Pfam" id="PF12704">
    <property type="entry name" value="MacB_PCD"/>
    <property type="match status" value="1"/>
</dbReference>
<keyword evidence="10" id="KW-1185">Reference proteome</keyword>
<evidence type="ECO:0000313" key="10">
    <source>
        <dbReference type="Proteomes" id="UP001172083"/>
    </source>
</evidence>
<name>A0ABT8LFW3_9BACT</name>
<sequence length="791" mass="88930">MFKNLLIIALRNLWYQKLSTAINIIGLTLGLVCSLLILLWVDDELSINQFHDGNGRVFQVLTNNSYKGEISTHYTVPRPLEEVIKNNYPEIEKTVLIGGGRSTITLLAGENVFKESGLLAGEAFFEIFSFPLLAGNATSILSDITNIAISDKLAEKYFGPDLVAAGEVLGKTITIDRNQEFTVSGIFKVPSNSSLQFDFVLPVAFNTWDTVWGNYNFSLFVRLKKQADPEEVNSKIANVLNENSDALKQYPGLSTELFLFPFSKMYLYAEFENGKPAGGKIEYVRVFSMVAMFVLILACINFMNLATARSTRRAREIGIRKVVGASKYALVRQFLGESFLITFISIGLAVLMVHGVLPVFNNLTDKTLTVDYSEPVVLIGIAGIFILTGLAAGMYPAFFLSSFKTVNVFKGDRIRFSYKWANLRKGLVVFQFALSIVMIIGTFIIRLQIDYLQHKNLGLDKENVIYLVKYSINEGQFEMFKHELMGRPGIENVSFVSCNPLHVWRSSSSPTWDMKDPEKIASFQIMTADHDLLDVMKIPLSRGRNFSKELAADTMNFLINETAAKSIGLKDPLNADLELWGQKGQIIGVVKDFHTHSLRSNIQSLIIRYRPEAMRGILIRAKEGETKKAMATLKQLHKRYQPDFPFDYFFLDQRYQASYKHEMMIGKLADLFSLLAIVIACLGLLGLISYSVIQRTKEIGIRKVFGATVANILLLFSRDYLKLVLIAFVIAVPVANYFITEWLMGFAYKVSIQWWFYAIPGFIIFCLAILIVSGQSLKVATGNPADSLRSE</sequence>
<reference evidence="9" key="1">
    <citation type="submission" date="2023-06" db="EMBL/GenBank/DDBJ databases">
        <title>Genomic of Agaribacillus aureum.</title>
        <authorList>
            <person name="Wang G."/>
        </authorList>
    </citation>
    <scope>NUCLEOTIDE SEQUENCE</scope>
    <source>
        <strain evidence="9">BMA12</strain>
    </source>
</reference>
<dbReference type="PANTHER" id="PTHR30572:SF18">
    <property type="entry name" value="ABC-TYPE MACROLIDE FAMILY EXPORT SYSTEM PERMEASE COMPONENT 2"/>
    <property type="match status" value="1"/>
</dbReference>
<gene>
    <name evidence="9" type="ORF">QQ020_31740</name>
</gene>
<comment type="caution">
    <text evidence="9">The sequence shown here is derived from an EMBL/GenBank/DDBJ whole genome shotgun (WGS) entry which is preliminary data.</text>
</comment>
<protein>
    <submittedName>
        <fullName evidence="9">ABC transporter permease</fullName>
    </submittedName>
</protein>
<feature type="transmembrane region" description="Helical" evidence="6">
    <location>
        <begin position="720"/>
        <end position="740"/>
    </location>
</feature>